<evidence type="ECO:0000256" key="4">
    <source>
        <dbReference type="ARBA" id="ARBA00012564"/>
    </source>
</evidence>
<sequence length="845" mass="92831">MVRGDNCEVTENLTREEARRRGQFELDGYTIDLDVSEATSECSTFGVISRIALTVPVTTETFLDFLGAEVSSVTLDDAVVPFTFDGARIFVEIPEGTHAIEVTGRGTYSTSGEGLHRFRDPVDGQTYLYSQFEPADARRVYPNFEQPDLKATFTVSITAPQGWVVLSNGAQVSRTDAGFNNAGQPLARHQFATTKRMSTYLTAFVGGPYHAFADVAQVDGQEISLGFYCRESLKDHFDFDDISTVTKQGLALMPRVFDYPYVWGKYDSVFVPEYNLGAMENPGCVTFSEDAYIFRGQSTRAQRANRANTILHEMSHMWFGDLMTPVWWDDLWLKESFAEFMGAWSMVAATQYAEAWENFAGSRVSWALRNDQYPTTHPIVADIVDLEAADQAFDGITYAKGAAVLRQLVAWVGEKEFFAGAAQLFKDKAFSNATLADLLAALASASGKPVAEWAAQWLETSGVSSVAVERAPEGVTLRQTGHDPAGRPILRPHHLVVSGWRVADDRLARVGSCEVELTDSVTVPWEDLGGSDIDLILPNDQALSYIKIAFDDRSLDAVMHYEVEDSLARSIVSSALWEMVRDGLLPAADYANFTTNSAEDTSSGLLAARTVNAVNALRTFTPAGIRQAQLEAFFDAAVANLETDDADARLIWMRAAARAGQSLPSRDAAVATLYEATTDQDLRWMFLCARAATGNVDSGVLDRELERTGTAADVVAHAACTASLPGNSAHALATLLAGGLSNDHVQALVDGLRQLLRWEERSRALGNYFDRVTDIWRAHSQEIAERIIYGLYPMSDLSETVEGNADVIAAGRWLEENPQAPGALRKIILDCRDEHLRMLRAQRSA</sequence>
<dbReference type="EMBL" id="CP033905">
    <property type="protein sequence ID" value="AZR06071.1"/>
    <property type="molecule type" value="Genomic_DNA"/>
</dbReference>
<evidence type="ECO:0000259" key="14">
    <source>
        <dbReference type="Pfam" id="PF01433"/>
    </source>
</evidence>
<dbReference type="Pfam" id="PF17900">
    <property type="entry name" value="Peptidase_M1_N"/>
    <property type="match status" value="1"/>
</dbReference>
<keyword evidence="8" id="KW-0479">Metal-binding</keyword>
<dbReference type="InterPro" id="IPR042097">
    <property type="entry name" value="Aminopeptidase_N-like_N_sf"/>
</dbReference>
<evidence type="ECO:0000256" key="5">
    <source>
        <dbReference type="ARBA" id="ARBA00015611"/>
    </source>
</evidence>
<evidence type="ECO:0000256" key="3">
    <source>
        <dbReference type="ARBA" id="ARBA00010136"/>
    </source>
</evidence>
<evidence type="ECO:0000313" key="17">
    <source>
        <dbReference type="EMBL" id="AZR06071.1"/>
    </source>
</evidence>
<protein>
    <recommendedName>
        <fullName evidence="5">Aminopeptidase N</fullName>
        <ecNumber evidence="4">3.4.11.2</ecNumber>
    </recommendedName>
    <alternativeName>
        <fullName evidence="12">Alanine aminopeptidase</fullName>
    </alternativeName>
    <alternativeName>
        <fullName evidence="13">Lysyl aminopeptidase</fullName>
    </alternativeName>
</protein>
<dbReference type="Gene3D" id="2.60.40.1730">
    <property type="entry name" value="tricorn interacting facor f3 domain"/>
    <property type="match status" value="1"/>
</dbReference>
<gene>
    <name evidence="17" type="primary">pepN</name>
    <name evidence="17" type="ORF">EBQ10_01340</name>
</gene>
<comment type="cofactor">
    <cofactor evidence="2">
        <name>Zn(2+)</name>
        <dbReference type="ChEBI" id="CHEBI:29105"/>
    </cofactor>
</comment>
<evidence type="ECO:0000313" key="18">
    <source>
        <dbReference type="Proteomes" id="UP000275951"/>
    </source>
</evidence>
<evidence type="ECO:0000256" key="10">
    <source>
        <dbReference type="ARBA" id="ARBA00022833"/>
    </source>
</evidence>
<feature type="domain" description="ERAP1-like C-terminal" evidence="15">
    <location>
        <begin position="535"/>
        <end position="799"/>
    </location>
</feature>
<dbReference type="SUPFAM" id="SSF63737">
    <property type="entry name" value="Leukotriene A4 hydrolase N-terminal domain"/>
    <property type="match status" value="1"/>
</dbReference>
<dbReference type="NCBIfam" id="TIGR02412">
    <property type="entry name" value="pepN_strep_liv"/>
    <property type="match status" value="1"/>
</dbReference>
<evidence type="ECO:0000256" key="12">
    <source>
        <dbReference type="ARBA" id="ARBA00029811"/>
    </source>
</evidence>
<dbReference type="CDD" id="cd09602">
    <property type="entry name" value="M1_APN"/>
    <property type="match status" value="1"/>
</dbReference>
<keyword evidence="10" id="KW-0862">Zinc</keyword>
<keyword evidence="11" id="KW-0482">Metalloprotease</keyword>
<keyword evidence="9 17" id="KW-0378">Hydrolase</keyword>
<dbReference type="Proteomes" id="UP000275951">
    <property type="component" value="Chromosome"/>
</dbReference>
<dbReference type="InterPro" id="IPR014782">
    <property type="entry name" value="Peptidase_M1_dom"/>
</dbReference>
<feature type="domain" description="Aminopeptidase N-like N-terminal" evidence="16">
    <location>
        <begin position="91"/>
        <end position="201"/>
    </location>
</feature>
<dbReference type="InterPro" id="IPR027268">
    <property type="entry name" value="Peptidase_M4/M1_CTD_sf"/>
</dbReference>
<dbReference type="GO" id="GO:0016285">
    <property type="term" value="F:alanyl aminopeptidase activity"/>
    <property type="evidence" value="ECO:0007669"/>
    <property type="project" value="UniProtKB-EC"/>
</dbReference>
<dbReference type="InterPro" id="IPR024571">
    <property type="entry name" value="ERAP1-like_C_dom"/>
</dbReference>
<evidence type="ECO:0000259" key="15">
    <source>
        <dbReference type="Pfam" id="PF11838"/>
    </source>
</evidence>
<evidence type="ECO:0000256" key="8">
    <source>
        <dbReference type="ARBA" id="ARBA00022723"/>
    </source>
</evidence>
<dbReference type="AlphaFoldDB" id="A0A3S9QJA8"/>
<organism evidence="17 18">
    <name type="scientific">Trueperella pyogenes</name>
    <dbReference type="NCBI Taxonomy" id="1661"/>
    <lineage>
        <taxon>Bacteria</taxon>
        <taxon>Bacillati</taxon>
        <taxon>Actinomycetota</taxon>
        <taxon>Actinomycetes</taxon>
        <taxon>Actinomycetales</taxon>
        <taxon>Actinomycetaceae</taxon>
        <taxon>Trueperella</taxon>
    </lineage>
</organism>
<evidence type="ECO:0000256" key="9">
    <source>
        <dbReference type="ARBA" id="ARBA00022801"/>
    </source>
</evidence>
<dbReference type="GO" id="GO:0016020">
    <property type="term" value="C:membrane"/>
    <property type="evidence" value="ECO:0007669"/>
    <property type="project" value="TreeGrafter"/>
</dbReference>
<evidence type="ECO:0000256" key="7">
    <source>
        <dbReference type="ARBA" id="ARBA00022670"/>
    </source>
</evidence>
<dbReference type="GO" id="GO:0006508">
    <property type="term" value="P:proteolysis"/>
    <property type="evidence" value="ECO:0007669"/>
    <property type="project" value="UniProtKB-KW"/>
</dbReference>
<dbReference type="Gene3D" id="1.10.390.10">
    <property type="entry name" value="Neutral Protease Domain 2"/>
    <property type="match status" value="1"/>
</dbReference>
<dbReference type="GO" id="GO:0005615">
    <property type="term" value="C:extracellular space"/>
    <property type="evidence" value="ECO:0007669"/>
    <property type="project" value="TreeGrafter"/>
</dbReference>
<evidence type="ECO:0000256" key="1">
    <source>
        <dbReference type="ARBA" id="ARBA00000098"/>
    </source>
</evidence>
<dbReference type="InterPro" id="IPR012778">
    <property type="entry name" value="Pept_M1_aminopeptidase"/>
</dbReference>
<dbReference type="PANTHER" id="PTHR11533">
    <property type="entry name" value="PROTEASE M1 ZINC METALLOPROTEASE"/>
    <property type="match status" value="1"/>
</dbReference>
<dbReference type="InterPro" id="IPR050344">
    <property type="entry name" value="Peptidase_M1_aminopeptidases"/>
</dbReference>
<evidence type="ECO:0000256" key="6">
    <source>
        <dbReference type="ARBA" id="ARBA00022438"/>
    </source>
</evidence>
<evidence type="ECO:0000256" key="11">
    <source>
        <dbReference type="ARBA" id="ARBA00023049"/>
    </source>
</evidence>
<dbReference type="PANTHER" id="PTHR11533:SF174">
    <property type="entry name" value="PUROMYCIN-SENSITIVE AMINOPEPTIDASE-RELATED"/>
    <property type="match status" value="1"/>
</dbReference>
<dbReference type="GO" id="GO:0005737">
    <property type="term" value="C:cytoplasm"/>
    <property type="evidence" value="ECO:0007669"/>
    <property type="project" value="TreeGrafter"/>
</dbReference>
<dbReference type="PRINTS" id="PR00756">
    <property type="entry name" value="ALADIPTASE"/>
</dbReference>
<dbReference type="Pfam" id="PF11838">
    <property type="entry name" value="ERAP1_C"/>
    <property type="match status" value="1"/>
</dbReference>
<dbReference type="GO" id="GO:0043171">
    <property type="term" value="P:peptide catabolic process"/>
    <property type="evidence" value="ECO:0007669"/>
    <property type="project" value="TreeGrafter"/>
</dbReference>
<dbReference type="InterPro" id="IPR045357">
    <property type="entry name" value="Aminopeptidase_N-like_N"/>
</dbReference>
<proteinExistence type="inferred from homology"/>
<dbReference type="GO" id="GO:0070006">
    <property type="term" value="F:metalloaminopeptidase activity"/>
    <property type="evidence" value="ECO:0007669"/>
    <property type="project" value="TreeGrafter"/>
</dbReference>
<evidence type="ECO:0000259" key="16">
    <source>
        <dbReference type="Pfam" id="PF17900"/>
    </source>
</evidence>
<evidence type="ECO:0000256" key="13">
    <source>
        <dbReference type="ARBA" id="ARBA00031533"/>
    </source>
</evidence>
<dbReference type="EC" id="3.4.11.2" evidence="4"/>
<dbReference type="GO" id="GO:0008270">
    <property type="term" value="F:zinc ion binding"/>
    <property type="evidence" value="ECO:0007669"/>
    <property type="project" value="InterPro"/>
</dbReference>
<feature type="domain" description="Peptidase M1 membrane alanine aminopeptidase" evidence="14">
    <location>
        <begin position="246"/>
        <end position="457"/>
    </location>
</feature>
<evidence type="ECO:0000256" key="2">
    <source>
        <dbReference type="ARBA" id="ARBA00001947"/>
    </source>
</evidence>
<reference evidence="17 18" key="1">
    <citation type="submission" date="2018-11" db="EMBL/GenBank/DDBJ databases">
        <title>Multidrug-resistant genes are associated with an 42-kb island TGI1 carrying a complex class 1 integron in a Trueperella pyogenes.</title>
        <authorList>
            <person name="Dong W."/>
        </authorList>
    </citation>
    <scope>NUCLEOTIDE SEQUENCE [LARGE SCALE GENOMIC DNA]</scope>
    <source>
        <strain evidence="17 18">TP4</strain>
    </source>
</reference>
<accession>A0A3S9QJA8</accession>
<name>A0A3S9QJA8_9ACTO</name>
<dbReference type="Pfam" id="PF01433">
    <property type="entry name" value="Peptidase_M1"/>
    <property type="match status" value="1"/>
</dbReference>
<comment type="similarity">
    <text evidence="3">Belongs to the peptidase M1 family.</text>
</comment>
<comment type="catalytic activity">
    <reaction evidence="1">
        <text>Release of an N-terminal amino acid, Xaa-|-Yaa- from a peptide, amide or arylamide. Xaa is preferably Ala, but may be most amino acids including Pro (slow action). When a terminal hydrophobic residue is followed by a prolyl residue, the two may be released as an intact Xaa-Pro dipeptide.</text>
        <dbReference type="EC" id="3.4.11.2"/>
    </reaction>
</comment>
<keyword evidence="7" id="KW-0645">Protease</keyword>
<dbReference type="SUPFAM" id="SSF55486">
    <property type="entry name" value="Metalloproteases ('zincins'), catalytic domain"/>
    <property type="match status" value="1"/>
</dbReference>
<keyword evidence="6 17" id="KW-0031">Aminopeptidase</keyword>
<dbReference type="GO" id="GO:0042277">
    <property type="term" value="F:peptide binding"/>
    <property type="evidence" value="ECO:0007669"/>
    <property type="project" value="TreeGrafter"/>
</dbReference>
<dbReference type="InterPro" id="IPR001930">
    <property type="entry name" value="Peptidase_M1"/>
</dbReference>